<dbReference type="AlphaFoldDB" id="A0ABD0JS22"/>
<reference evidence="11 12" key="1">
    <citation type="journal article" date="2023" name="Sci. Data">
        <title>Genome assembly of the Korean intertidal mud-creeper Batillaria attramentaria.</title>
        <authorList>
            <person name="Patra A.K."/>
            <person name="Ho P.T."/>
            <person name="Jun S."/>
            <person name="Lee S.J."/>
            <person name="Kim Y."/>
            <person name="Won Y.J."/>
        </authorList>
    </citation>
    <scope>NUCLEOTIDE SEQUENCE [LARGE SCALE GENOMIC DNA]</scope>
    <source>
        <strain evidence="11">Wonlab-2016</strain>
    </source>
</reference>
<dbReference type="InterPro" id="IPR009729">
    <property type="entry name" value="Gal-3-0_sulfotransfrase"/>
</dbReference>
<evidence type="ECO:0000256" key="7">
    <source>
        <dbReference type="ARBA" id="ARBA00023034"/>
    </source>
</evidence>
<dbReference type="Proteomes" id="UP001519460">
    <property type="component" value="Unassembled WGS sequence"/>
</dbReference>
<sequence>MRLMFRKKMRKLRCPVAVLITFVIMSAILWKSGGMQRRPNYQTEPQRRPNYQTESQEEVRHIIFVKVHKAASSTAMSVILRFAMSRSLNVMLPRIRNILSNYSPKLLPIIEHPESPPFLFDILCNHVVLNATSLRPHFPADTKYVAIVREPLTLVQSAYHYFRDVEGFPYLKAVPSFKAYVSDPLKYEPKNPYMSLTRNRMSIELGLPPEQVSNVSYTPTFLQKLDKTFHLVLIAERFEESMVLLKRMFHWQTKDILYMKLNAHNHSSDNGFTTNSSIKAKLELFNHHDVALYRHFSEVFQRRVEAEGASFNEEVNSFSSILSDLGNFCTQTRQPANNYITVGATKWNQKFQVDKNDCKLIAMKEMPLVNLARKKNKKTAKPLTSFAFNFKVMSR</sequence>
<dbReference type="EMBL" id="JACVVK020000345">
    <property type="protein sequence ID" value="KAK7477618.1"/>
    <property type="molecule type" value="Genomic_DNA"/>
</dbReference>
<keyword evidence="7" id="KW-0333">Golgi apparatus</keyword>
<protein>
    <recommendedName>
        <fullName evidence="13">Galactosylceramide sulfotransferase-like</fullName>
    </recommendedName>
</protein>
<dbReference type="PANTHER" id="PTHR14647">
    <property type="entry name" value="GALACTOSE-3-O-SULFOTRANSFERASE"/>
    <property type="match status" value="1"/>
</dbReference>
<comment type="similarity">
    <text evidence="2">Belongs to the galactose-3-O-sulfotransferase family.</text>
</comment>
<evidence type="ECO:0000256" key="9">
    <source>
        <dbReference type="ARBA" id="ARBA00023180"/>
    </source>
</evidence>
<accession>A0ABD0JS22</accession>
<dbReference type="Gene3D" id="3.40.50.300">
    <property type="entry name" value="P-loop containing nucleotide triphosphate hydrolases"/>
    <property type="match status" value="1"/>
</dbReference>
<evidence type="ECO:0000256" key="10">
    <source>
        <dbReference type="SAM" id="Phobius"/>
    </source>
</evidence>
<dbReference type="InterPro" id="IPR027417">
    <property type="entry name" value="P-loop_NTPase"/>
</dbReference>
<keyword evidence="8 10" id="KW-0472">Membrane</keyword>
<feature type="transmembrane region" description="Helical" evidence="10">
    <location>
        <begin position="12"/>
        <end position="30"/>
    </location>
</feature>
<organism evidence="11 12">
    <name type="scientific">Batillaria attramentaria</name>
    <dbReference type="NCBI Taxonomy" id="370345"/>
    <lineage>
        <taxon>Eukaryota</taxon>
        <taxon>Metazoa</taxon>
        <taxon>Spiralia</taxon>
        <taxon>Lophotrochozoa</taxon>
        <taxon>Mollusca</taxon>
        <taxon>Gastropoda</taxon>
        <taxon>Caenogastropoda</taxon>
        <taxon>Sorbeoconcha</taxon>
        <taxon>Cerithioidea</taxon>
        <taxon>Batillariidae</taxon>
        <taxon>Batillaria</taxon>
    </lineage>
</organism>
<dbReference type="Pfam" id="PF06990">
    <property type="entry name" value="Gal-3-0_sulfotr"/>
    <property type="match status" value="1"/>
</dbReference>
<name>A0ABD0JS22_9CAEN</name>
<keyword evidence="5" id="KW-0735">Signal-anchor</keyword>
<evidence type="ECO:0000256" key="2">
    <source>
        <dbReference type="ARBA" id="ARBA00008124"/>
    </source>
</evidence>
<keyword evidence="9" id="KW-0325">Glycoprotein</keyword>
<dbReference type="GO" id="GO:0000139">
    <property type="term" value="C:Golgi membrane"/>
    <property type="evidence" value="ECO:0007669"/>
    <property type="project" value="UniProtKB-SubCell"/>
</dbReference>
<evidence type="ECO:0000256" key="6">
    <source>
        <dbReference type="ARBA" id="ARBA00022989"/>
    </source>
</evidence>
<evidence type="ECO:0000256" key="3">
    <source>
        <dbReference type="ARBA" id="ARBA00022679"/>
    </source>
</evidence>
<comment type="caution">
    <text evidence="11">The sequence shown here is derived from an EMBL/GenBank/DDBJ whole genome shotgun (WGS) entry which is preliminary data.</text>
</comment>
<evidence type="ECO:0000256" key="5">
    <source>
        <dbReference type="ARBA" id="ARBA00022968"/>
    </source>
</evidence>
<keyword evidence="3" id="KW-0808">Transferase</keyword>
<keyword evidence="4 10" id="KW-0812">Transmembrane</keyword>
<evidence type="ECO:0000256" key="4">
    <source>
        <dbReference type="ARBA" id="ARBA00022692"/>
    </source>
</evidence>
<keyword evidence="12" id="KW-1185">Reference proteome</keyword>
<proteinExistence type="inferred from homology"/>
<comment type="subcellular location">
    <subcellularLocation>
        <location evidence="1">Golgi apparatus membrane</location>
        <topology evidence="1">Single-pass type II membrane protein</topology>
    </subcellularLocation>
</comment>
<evidence type="ECO:0000256" key="8">
    <source>
        <dbReference type="ARBA" id="ARBA00023136"/>
    </source>
</evidence>
<dbReference type="PANTHER" id="PTHR14647:SF87">
    <property type="entry name" value="PUTATIVE-RELATED"/>
    <property type="match status" value="1"/>
</dbReference>
<evidence type="ECO:0008006" key="13">
    <source>
        <dbReference type="Google" id="ProtNLM"/>
    </source>
</evidence>
<evidence type="ECO:0000313" key="11">
    <source>
        <dbReference type="EMBL" id="KAK7477618.1"/>
    </source>
</evidence>
<gene>
    <name evidence="11" type="ORF">BaRGS_00031166</name>
</gene>
<dbReference type="GO" id="GO:0008146">
    <property type="term" value="F:sulfotransferase activity"/>
    <property type="evidence" value="ECO:0007669"/>
    <property type="project" value="UniProtKB-ARBA"/>
</dbReference>
<evidence type="ECO:0000256" key="1">
    <source>
        <dbReference type="ARBA" id="ARBA00004323"/>
    </source>
</evidence>
<evidence type="ECO:0000313" key="12">
    <source>
        <dbReference type="Proteomes" id="UP001519460"/>
    </source>
</evidence>
<keyword evidence="6 10" id="KW-1133">Transmembrane helix</keyword>
<dbReference type="SUPFAM" id="SSF52540">
    <property type="entry name" value="P-loop containing nucleoside triphosphate hydrolases"/>
    <property type="match status" value="1"/>
</dbReference>